<reference evidence="15" key="2">
    <citation type="submission" date="2025-09" db="UniProtKB">
        <authorList>
            <consortium name="Ensembl"/>
        </authorList>
    </citation>
    <scope>IDENTIFICATION</scope>
</reference>
<dbReference type="GO" id="GO:0030335">
    <property type="term" value="P:positive regulation of cell migration"/>
    <property type="evidence" value="ECO:0007669"/>
    <property type="project" value="Ensembl"/>
</dbReference>
<keyword evidence="5 11" id="KW-0297">G-protein coupled receptor</keyword>
<feature type="transmembrane region" description="Helical" evidence="13">
    <location>
        <begin position="295"/>
        <end position="317"/>
    </location>
</feature>
<evidence type="ECO:0000256" key="7">
    <source>
        <dbReference type="ARBA" id="ARBA00023170"/>
    </source>
</evidence>
<comment type="similarity">
    <text evidence="11">Belongs to the G-protein coupled receptor 1 family.</text>
</comment>
<dbReference type="SUPFAM" id="SSF81321">
    <property type="entry name" value="Family A G protein-coupled receptor-like"/>
    <property type="match status" value="1"/>
</dbReference>
<dbReference type="PRINTS" id="PR00642">
    <property type="entry name" value="EDG1RECEPTOR"/>
</dbReference>
<feature type="transmembrane region" description="Helical" evidence="13">
    <location>
        <begin position="196"/>
        <end position="218"/>
    </location>
</feature>
<dbReference type="GO" id="GO:0008078">
    <property type="term" value="P:mesodermal cell migration"/>
    <property type="evidence" value="ECO:0007669"/>
    <property type="project" value="Ensembl"/>
</dbReference>
<proteinExistence type="inferred from homology"/>
<dbReference type="PANTHER" id="PTHR22750">
    <property type="entry name" value="G-PROTEIN COUPLED RECEPTOR"/>
    <property type="match status" value="1"/>
</dbReference>
<keyword evidence="16" id="KW-1185">Reference proteome</keyword>
<dbReference type="GO" id="GO:0060312">
    <property type="term" value="P:regulation of blood vessel remodeling"/>
    <property type="evidence" value="ECO:0007669"/>
    <property type="project" value="Ensembl"/>
</dbReference>
<dbReference type="Pfam" id="PF00001">
    <property type="entry name" value="7tm_1"/>
    <property type="match status" value="1"/>
</dbReference>
<keyword evidence="2" id="KW-1003">Cell membrane</keyword>
<keyword evidence="10" id="KW-1015">Disulfide bond</keyword>
<dbReference type="PRINTS" id="PR00237">
    <property type="entry name" value="GPCRRHODOPSN"/>
</dbReference>
<evidence type="ECO:0000256" key="5">
    <source>
        <dbReference type="ARBA" id="ARBA00023040"/>
    </source>
</evidence>
<dbReference type="InterPro" id="IPR017452">
    <property type="entry name" value="GPCR_Rhodpsn_7TM"/>
</dbReference>
<dbReference type="FunFam" id="1.20.1070.10:FF:000098">
    <property type="entry name" value="Sphingosine 1-phosphate receptor 1"/>
    <property type="match status" value="1"/>
</dbReference>
<keyword evidence="3 11" id="KW-0812">Transmembrane</keyword>
<evidence type="ECO:0000256" key="11">
    <source>
        <dbReference type="RuleBase" id="RU000688"/>
    </source>
</evidence>
<evidence type="ECO:0000313" key="15">
    <source>
        <dbReference type="Ensembl" id="ENSHBUP00000001034.1"/>
    </source>
</evidence>
<evidence type="ECO:0000256" key="12">
    <source>
        <dbReference type="SAM" id="MobiDB-lite"/>
    </source>
</evidence>
<dbReference type="PRINTS" id="PR01523">
    <property type="entry name" value="S1PRECEPTOR"/>
</dbReference>
<evidence type="ECO:0000256" key="6">
    <source>
        <dbReference type="ARBA" id="ARBA00023136"/>
    </source>
</evidence>
<evidence type="ECO:0000313" key="16">
    <source>
        <dbReference type="Proteomes" id="UP000264840"/>
    </source>
</evidence>
<evidence type="ECO:0000256" key="4">
    <source>
        <dbReference type="ARBA" id="ARBA00022989"/>
    </source>
</evidence>
<name>A0A3Q2UU38_HAPBU</name>
<feature type="disulfide bond" evidence="10">
    <location>
        <begin position="324"/>
        <end position="329"/>
    </location>
</feature>
<sequence length="425" mass="47889">MRGLLFKTDKTHLRDEFLNPNQFLGFKVFFKGCLFAFELQDTNIFSISIIKAMRSPSYSDLIAKHYNYTGKFRKTEQDSGLKADSVIFIIVCCFIILENILVLTTIWRTKKFHKPMYYFIGNLALSDLLAGVVYTANILLSGANTYKLTPTQWFFREGSMFVALAASVFSLLAIAIERHLTMLKMKLHNNGNTFRVFLLISTVWMIAAILGGLPVMGWNCIQSMTQCSTVLPLYHKAYILFCTTVFSIILMAIVVLYARIYALVRTRSRKLVFRKVSNGRSNASANSKSSEKSMALLKTVIIVLSCFIACWAPLFILLLLDVACETLSCPILYKAEWFLALAVLNSAMNPLIYTLTSNEMRRAFLKTLLCCTAFIRPRTKLTGPIMGAEFSRSKSDNSSHPNKEEVEYSPRETTVVSSGNVTSSS</sequence>
<keyword evidence="7 11" id="KW-0675">Receptor</keyword>
<dbReference type="Proteomes" id="UP000264840">
    <property type="component" value="Unplaced"/>
</dbReference>
<evidence type="ECO:0000256" key="13">
    <source>
        <dbReference type="SAM" id="Phobius"/>
    </source>
</evidence>
<dbReference type="GO" id="GO:0005886">
    <property type="term" value="C:plasma membrane"/>
    <property type="evidence" value="ECO:0007669"/>
    <property type="project" value="UniProtKB-SubCell"/>
</dbReference>
<dbReference type="GO" id="GO:0007507">
    <property type="term" value="P:heart development"/>
    <property type="evidence" value="ECO:0007669"/>
    <property type="project" value="Ensembl"/>
</dbReference>
<organism evidence="15 16">
    <name type="scientific">Haplochromis burtoni</name>
    <name type="common">Burton's mouthbrooder</name>
    <name type="synonym">Chromis burtoni</name>
    <dbReference type="NCBI Taxonomy" id="8153"/>
    <lineage>
        <taxon>Eukaryota</taxon>
        <taxon>Metazoa</taxon>
        <taxon>Chordata</taxon>
        <taxon>Craniata</taxon>
        <taxon>Vertebrata</taxon>
        <taxon>Euteleostomi</taxon>
        <taxon>Actinopterygii</taxon>
        <taxon>Neopterygii</taxon>
        <taxon>Teleostei</taxon>
        <taxon>Neoteleostei</taxon>
        <taxon>Acanthomorphata</taxon>
        <taxon>Ovalentaria</taxon>
        <taxon>Cichlomorphae</taxon>
        <taxon>Cichliformes</taxon>
        <taxon>Cichlidae</taxon>
        <taxon>African cichlids</taxon>
        <taxon>Pseudocrenilabrinae</taxon>
        <taxon>Haplochromini</taxon>
        <taxon>Haplochromis</taxon>
    </lineage>
</organism>
<protein>
    <submittedName>
        <fullName evidence="15">Sphingosine-1-phosphate receptor 1</fullName>
    </submittedName>
</protein>
<dbReference type="GO" id="GO:0038036">
    <property type="term" value="F:sphingosine-1-phosphate receptor activity"/>
    <property type="evidence" value="ECO:0007669"/>
    <property type="project" value="InterPro"/>
</dbReference>
<feature type="transmembrane region" description="Helical" evidence="13">
    <location>
        <begin position="86"/>
        <end position="107"/>
    </location>
</feature>
<dbReference type="GO" id="GO:0042074">
    <property type="term" value="P:cell migration involved in gastrulation"/>
    <property type="evidence" value="ECO:0007669"/>
    <property type="project" value="Ensembl"/>
</dbReference>
<feature type="transmembrane region" description="Helical" evidence="13">
    <location>
        <begin position="160"/>
        <end position="176"/>
    </location>
</feature>
<keyword evidence="6 13" id="KW-0472">Membrane</keyword>
<dbReference type="GO" id="GO:0016525">
    <property type="term" value="P:negative regulation of angiogenesis"/>
    <property type="evidence" value="ECO:0007669"/>
    <property type="project" value="Ensembl"/>
</dbReference>
<dbReference type="GeneTree" id="ENSGT01050000244887"/>
<dbReference type="InterPro" id="IPR000276">
    <property type="entry name" value="GPCR_Rhodpsn"/>
</dbReference>
<evidence type="ECO:0000259" key="14">
    <source>
        <dbReference type="PROSITE" id="PS50262"/>
    </source>
</evidence>
<reference evidence="15" key="1">
    <citation type="submission" date="2025-08" db="UniProtKB">
        <authorList>
            <consortium name="Ensembl"/>
        </authorList>
    </citation>
    <scope>IDENTIFICATION</scope>
</reference>
<feature type="transmembrane region" description="Helical" evidence="13">
    <location>
        <begin position="337"/>
        <end position="356"/>
    </location>
</feature>
<keyword evidence="8" id="KW-0325">Glycoprotein</keyword>
<feature type="compositionally biased region" description="Basic and acidic residues" evidence="12">
    <location>
        <begin position="391"/>
        <end position="410"/>
    </location>
</feature>
<evidence type="ECO:0000256" key="1">
    <source>
        <dbReference type="ARBA" id="ARBA00004651"/>
    </source>
</evidence>
<dbReference type="Gene3D" id="1.20.1070.10">
    <property type="entry name" value="Rhodopsin 7-helix transmembrane proteins"/>
    <property type="match status" value="1"/>
</dbReference>
<evidence type="ECO:0000256" key="9">
    <source>
        <dbReference type="ARBA" id="ARBA00023224"/>
    </source>
</evidence>
<dbReference type="STRING" id="8153.ENSHBUP00000001034"/>
<comment type="subcellular location">
    <subcellularLocation>
        <location evidence="1">Cell membrane</location>
        <topology evidence="1">Multi-pass membrane protein</topology>
    </subcellularLocation>
</comment>
<feature type="transmembrane region" description="Helical" evidence="13">
    <location>
        <begin position="238"/>
        <end position="264"/>
    </location>
</feature>
<feature type="compositionally biased region" description="Low complexity" evidence="12">
    <location>
        <begin position="413"/>
        <end position="425"/>
    </location>
</feature>
<evidence type="ECO:0000256" key="8">
    <source>
        <dbReference type="ARBA" id="ARBA00023180"/>
    </source>
</evidence>
<evidence type="ECO:0000256" key="3">
    <source>
        <dbReference type="ARBA" id="ARBA00022692"/>
    </source>
</evidence>
<dbReference type="AlphaFoldDB" id="A0A3Q2UU38"/>
<evidence type="ECO:0000256" key="10">
    <source>
        <dbReference type="PIRSR" id="PIRSR604061-50"/>
    </source>
</evidence>
<dbReference type="PROSITE" id="PS50262">
    <property type="entry name" value="G_PROTEIN_RECEP_F1_2"/>
    <property type="match status" value="1"/>
</dbReference>
<dbReference type="OMA" id="LSCCKCP"/>
<accession>A0A3Q2UU38</accession>
<dbReference type="Ensembl" id="ENSHBUT00000014471.1">
    <property type="protein sequence ID" value="ENSHBUP00000001034.1"/>
    <property type="gene ID" value="ENSHBUG00000002208.1"/>
</dbReference>
<keyword evidence="4 13" id="KW-1133">Transmembrane helix</keyword>
<evidence type="ECO:0000256" key="2">
    <source>
        <dbReference type="ARBA" id="ARBA00022475"/>
    </source>
</evidence>
<dbReference type="PROSITE" id="PS00237">
    <property type="entry name" value="G_PROTEIN_RECEP_F1_1"/>
    <property type="match status" value="1"/>
</dbReference>
<feature type="domain" description="G-protein coupled receptors family 1 profile" evidence="14">
    <location>
        <begin position="98"/>
        <end position="353"/>
    </location>
</feature>
<dbReference type="GO" id="GO:0002040">
    <property type="term" value="P:sprouting angiogenesis"/>
    <property type="evidence" value="ECO:0007669"/>
    <property type="project" value="Ensembl"/>
</dbReference>
<feature type="transmembrane region" description="Helical" evidence="13">
    <location>
        <begin position="119"/>
        <end position="140"/>
    </location>
</feature>
<feature type="region of interest" description="Disordered" evidence="12">
    <location>
        <begin position="389"/>
        <end position="425"/>
    </location>
</feature>
<keyword evidence="9 11" id="KW-0807">Transducer</keyword>
<dbReference type="InterPro" id="IPR004061">
    <property type="entry name" value="S1P_rcpt"/>
</dbReference>
<feature type="disulfide bond" evidence="10">
    <location>
        <begin position="220"/>
        <end position="227"/>
    </location>
</feature>
<dbReference type="SMART" id="SM01381">
    <property type="entry name" value="7TM_GPCR_Srsx"/>
    <property type="match status" value="1"/>
</dbReference>